<evidence type="ECO:0000259" key="4">
    <source>
        <dbReference type="PROSITE" id="PS01124"/>
    </source>
</evidence>
<organism evidence="5 6">
    <name type="scientific">Solimonas aquatica</name>
    <dbReference type="NCBI Taxonomy" id="489703"/>
    <lineage>
        <taxon>Bacteria</taxon>
        <taxon>Pseudomonadati</taxon>
        <taxon>Pseudomonadota</taxon>
        <taxon>Gammaproteobacteria</taxon>
        <taxon>Nevskiales</taxon>
        <taxon>Nevskiaceae</taxon>
        <taxon>Solimonas</taxon>
    </lineage>
</organism>
<keyword evidence="6" id="KW-1185">Reference proteome</keyword>
<dbReference type="OrthoDB" id="9783876at2"/>
<dbReference type="InterPro" id="IPR009057">
    <property type="entry name" value="Homeodomain-like_sf"/>
</dbReference>
<dbReference type="GO" id="GO:0043565">
    <property type="term" value="F:sequence-specific DNA binding"/>
    <property type="evidence" value="ECO:0007669"/>
    <property type="project" value="InterPro"/>
</dbReference>
<evidence type="ECO:0000313" key="6">
    <source>
        <dbReference type="Proteomes" id="UP000199233"/>
    </source>
</evidence>
<dbReference type="InterPro" id="IPR018060">
    <property type="entry name" value="HTH_AraC"/>
</dbReference>
<keyword evidence="1" id="KW-0805">Transcription regulation</keyword>
<dbReference type="EMBL" id="FOFS01000003">
    <property type="protein sequence ID" value="SEQ07371.1"/>
    <property type="molecule type" value="Genomic_DNA"/>
</dbReference>
<dbReference type="PROSITE" id="PS01124">
    <property type="entry name" value="HTH_ARAC_FAMILY_2"/>
    <property type="match status" value="1"/>
</dbReference>
<dbReference type="PANTHER" id="PTHR46796">
    <property type="entry name" value="HTH-TYPE TRANSCRIPTIONAL ACTIVATOR RHAS-RELATED"/>
    <property type="match status" value="1"/>
</dbReference>
<dbReference type="InterPro" id="IPR032783">
    <property type="entry name" value="AraC_lig"/>
</dbReference>
<keyword evidence="3" id="KW-0804">Transcription</keyword>
<evidence type="ECO:0000256" key="1">
    <source>
        <dbReference type="ARBA" id="ARBA00023015"/>
    </source>
</evidence>
<evidence type="ECO:0000256" key="2">
    <source>
        <dbReference type="ARBA" id="ARBA00023125"/>
    </source>
</evidence>
<dbReference type="Proteomes" id="UP000199233">
    <property type="component" value="Unassembled WGS sequence"/>
</dbReference>
<evidence type="ECO:0000313" key="5">
    <source>
        <dbReference type="EMBL" id="SEQ07371.1"/>
    </source>
</evidence>
<feature type="domain" description="HTH araC/xylS-type" evidence="4">
    <location>
        <begin position="194"/>
        <end position="292"/>
    </location>
</feature>
<name>A0A1H9D1V2_9GAMM</name>
<dbReference type="SUPFAM" id="SSF46689">
    <property type="entry name" value="Homeodomain-like"/>
    <property type="match status" value="2"/>
</dbReference>
<keyword evidence="2 5" id="KW-0238">DNA-binding</keyword>
<dbReference type="GO" id="GO:0003700">
    <property type="term" value="F:DNA-binding transcription factor activity"/>
    <property type="evidence" value="ECO:0007669"/>
    <property type="project" value="InterPro"/>
</dbReference>
<dbReference type="AlphaFoldDB" id="A0A1H9D1V2"/>
<dbReference type="Gene3D" id="1.10.10.60">
    <property type="entry name" value="Homeodomain-like"/>
    <property type="match status" value="1"/>
</dbReference>
<sequence>MGDLPNNEEARDAVLASVLAAQQLRVSIVAVSDYCGNWFENEPSMPCGIFHLIDQGSCWVRAPILDTPLQLQSGDLIVFPRGGAHVLCGRLTESESSPEFSTLICGEFAFASARSNPILSALPEAFVVRQQDAGPALRELAEVLRSCAHRKLPGQQVLLDKLADSLFVMAVCQFAAQAQNRRGLLAALADARLAKALAALHREPGKPWRVDSLAQVAGMSRTAFAVEFTRLLGASPIAYLTDFRIAEARRLLRDKRLSVAAVAEQLGYQSEAAFRRTFKRLEGVGPGQLRREAGESEGG</sequence>
<reference evidence="5 6" key="1">
    <citation type="submission" date="2016-10" db="EMBL/GenBank/DDBJ databases">
        <authorList>
            <person name="de Groot N.N."/>
        </authorList>
    </citation>
    <scope>NUCLEOTIDE SEQUENCE [LARGE SCALE GENOMIC DNA]</scope>
    <source>
        <strain evidence="5 6">DSM 25927</strain>
    </source>
</reference>
<dbReference type="STRING" id="489703.SAMN04488038_103274"/>
<accession>A0A1H9D1V2</accession>
<dbReference type="Pfam" id="PF12852">
    <property type="entry name" value="Cupin_6"/>
    <property type="match status" value="1"/>
</dbReference>
<protein>
    <submittedName>
        <fullName evidence="5">AraC-type DNA-binding protein</fullName>
    </submittedName>
</protein>
<dbReference type="PANTHER" id="PTHR46796:SF7">
    <property type="entry name" value="ARAC FAMILY TRANSCRIPTIONAL REGULATOR"/>
    <property type="match status" value="1"/>
</dbReference>
<proteinExistence type="predicted"/>
<dbReference type="RefSeq" id="WP_093283120.1">
    <property type="nucleotide sequence ID" value="NZ_FOFS01000003.1"/>
</dbReference>
<dbReference type="SMART" id="SM00342">
    <property type="entry name" value="HTH_ARAC"/>
    <property type="match status" value="1"/>
</dbReference>
<evidence type="ECO:0000256" key="3">
    <source>
        <dbReference type="ARBA" id="ARBA00023163"/>
    </source>
</evidence>
<gene>
    <name evidence="5" type="ORF">SAMN04488038_103274</name>
</gene>
<dbReference type="Pfam" id="PF12833">
    <property type="entry name" value="HTH_18"/>
    <property type="match status" value="1"/>
</dbReference>
<dbReference type="InterPro" id="IPR050204">
    <property type="entry name" value="AraC_XylS_family_regulators"/>
</dbReference>